<feature type="transmembrane region" description="Helical" evidence="1">
    <location>
        <begin position="143"/>
        <end position="161"/>
    </location>
</feature>
<reference evidence="2" key="1">
    <citation type="submission" date="2021-01" db="EMBL/GenBank/DDBJ databases">
        <authorList>
            <person name="Corre E."/>
            <person name="Pelletier E."/>
            <person name="Niang G."/>
            <person name="Scheremetjew M."/>
            <person name="Finn R."/>
            <person name="Kale V."/>
            <person name="Holt S."/>
            <person name="Cochrane G."/>
            <person name="Meng A."/>
            <person name="Brown T."/>
            <person name="Cohen L."/>
        </authorList>
    </citation>
    <scope>NUCLEOTIDE SEQUENCE</scope>
    <source>
        <strain evidence="2">Pop2</strain>
    </source>
</reference>
<dbReference type="AlphaFoldDB" id="A0A7S1ZWY5"/>
<organism evidence="2">
    <name type="scientific">Ditylum brightwellii</name>
    <dbReference type="NCBI Taxonomy" id="49249"/>
    <lineage>
        <taxon>Eukaryota</taxon>
        <taxon>Sar</taxon>
        <taxon>Stramenopiles</taxon>
        <taxon>Ochrophyta</taxon>
        <taxon>Bacillariophyta</taxon>
        <taxon>Mediophyceae</taxon>
        <taxon>Lithodesmiophycidae</taxon>
        <taxon>Lithodesmiales</taxon>
        <taxon>Lithodesmiaceae</taxon>
        <taxon>Ditylum</taxon>
    </lineage>
</organism>
<evidence type="ECO:0000313" key="2">
    <source>
        <dbReference type="EMBL" id="CAD9351036.1"/>
    </source>
</evidence>
<keyword evidence="1" id="KW-0472">Membrane</keyword>
<dbReference type="NCBIfam" id="TIGR01571">
    <property type="entry name" value="A_thal_Cys_rich"/>
    <property type="match status" value="1"/>
</dbReference>
<dbReference type="Pfam" id="PF04749">
    <property type="entry name" value="PLAC8"/>
    <property type="match status" value="1"/>
</dbReference>
<accession>A0A7S1ZWY5</accession>
<feature type="transmembrane region" description="Helical" evidence="1">
    <location>
        <begin position="181"/>
        <end position="201"/>
    </location>
</feature>
<evidence type="ECO:0000256" key="1">
    <source>
        <dbReference type="SAM" id="Phobius"/>
    </source>
</evidence>
<dbReference type="InterPro" id="IPR006461">
    <property type="entry name" value="PLAC_motif_containing"/>
</dbReference>
<name>A0A7S1ZWY5_9STRA</name>
<proteinExistence type="predicted"/>
<protein>
    <submittedName>
        <fullName evidence="2">Uncharacterized protein</fullName>
    </submittedName>
</protein>
<keyword evidence="1" id="KW-0812">Transmembrane</keyword>
<sequence length="265" mass="28416">MSSKYGAVPSASAVVTGDIIVEVEAPATLSAGYKFDAIYDGQTFSVTVPPAGVTKGQRIAVPFRPLILTAEATPINSGNNMSLLGQWKDGLCGCCKFGCCHAHLCCAWCCPVALMGQVLTRMKMSWLGNAAVETEYRSTFRKTLYVIIVYFVLGLIFATPSPELTKINGAYVDVSPTAPTWQIIVNNVLNLSFGLYTLIVLTKLRAAVRERYSIHGSCCGDCCCSLWCTCLTVAQLARQTADYDVQGAKCCTGTGLEPLPPVLTV</sequence>
<gene>
    <name evidence="2" type="ORF">DBRI1063_LOCUS21749</name>
</gene>
<keyword evidence="1" id="KW-1133">Transmembrane helix</keyword>
<dbReference type="EMBL" id="HBGN01033731">
    <property type="protein sequence ID" value="CAD9351036.1"/>
    <property type="molecule type" value="Transcribed_RNA"/>
</dbReference>